<feature type="transmembrane region" description="Helical" evidence="1">
    <location>
        <begin position="20"/>
        <end position="42"/>
    </location>
</feature>
<dbReference type="RefSeq" id="WP_264505946.1">
    <property type="nucleotide sequence ID" value="NZ_JAPDFL010000001.1"/>
</dbReference>
<evidence type="ECO:0000256" key="1">
    <source>
        <dbReference type="SAM" id="Phobius"/>
    </source>
</evidence>
<protein>
    <submittedName>
        <fullName evidence="2">Uncharacterized protein</fullName>
    </submittedName>
</protein>
<keyword evidence="1" id="KW-0472">Membrane</keyword>
<sequence length="98" mass="10558">MKAPRAPLFLERETYRRRRLMDAARILPVVGLVMILLPVLWSSSEGGIGTAGETVYLFVLWIGLILAAGLLSRPLRAALRRETTPPAAEAGGDGDTAS</sequence>
<feature type="transmembrane region" description="Helical" evidence="1">
    <location>
        <begin position="54"/>
        <end position="71"/>
    </location>
</feature>
<dbReference type="Proteomes" id="UP001208938">
    <property type="component" value="Unassembled WGS sequence"/>
</dbReference>
<comment type="caution">
    <text evidence="2">The sequence shown here is derived from an EMBL/GenBank/DDBJ whole genome shotgun (WGS) entry which is preliminary data.</text>
</comment>
<organism evidence="2 3">
    <name type="scientific">Pararhodobacter zhoushanensis</name>
    <dbReference type="NCBI Taxonomy" id="2479545"/>
    <lineage>
        <taxon>Bacteria</taxon>
        <taxon>Pseudomonadati</taxon>
        <taxon>Pseudomonadota</taxon>
        <taxon>Alphaproteobacteria</taxon>
        <taxon>Rhodobacterales</taxon>
        <taxon>Paracoccaceae</taxon>
        <taxon>Pararhodobacter</taxon>
    </lineage>
</organism>
<keyword evidence="1" id="KW-1133">Transmembrane helix</keyword>
<keyword evidence="3" id="KW-1185">Reference proteome</keyword>
<name>A0ABT3GZT3_9RHOB</name>
<proteinExistence type="predicted"/>
<accession>A0ABT3GZT3</accession>
<reference evidence="2 3" key="1">
    <citation type="submission" date="2022-10" db="EMBL/GenBank/DDBJ databases">
        <title>Pararhodobacter sp. nov., isolated from marine algae.</title>
        <authorList>
            <person name="Choi B.J."/>
            <person name="Kim J.M."/>
            <person name="Lee J.K."/>
            <person name="Choi D.G."/>
            <person name="Jeon C.O."/>
        </authorList>
    </citation>
    <scope>NUCLEOTIDE SEQUENCE [LARGE SCALE GENOMIC DNA]</scope>
    <source>
        <strain evidence="2 3">ZQ420</strain>
    </source>
</reference>
<evidence type="ECO:0000313" key="3">
    <source>
        <dbReference type="Proteomes" id="UP001208938"/>
    </source>
</evidence>
<dbReference type="EMBL" id="JAPDFL010000001">
    <property type="protein sequence ID" value="MCW1932995.1"/>
    <property type="molecule type" value="Genomic_DNA"/>
</dbReference>
<keyword evidence="1" id="KW-0812">Transmembrane</keyword>
<gene>
    <name evidence="2" type="ORF">OKW52_12200</name>
</gene>
<evidence type="ECO:0000313" key="2">
    <source>
        <dbReference type="EMBL" id="MCW1932995.1"/>
    </source>
</evidence>